<keyword evidence="2 4" id="KW-0964">Secreted</keyword>
<sequence length="518" mass="53512">MALGINTNIASLSARNQLSESQSLATVALDRLSSGLRINSAKDDAAGLAISTRFESQINGLSVARRNANDGISLAQTAEGALQETIDILQRIRDLSVQSANATNSSSDRAAMQTEVSALKEEVDRIADTTTFNSKKILDGSFLQQAFQIGANVKETIEVSLQSASLEDLPGFVSEASSASQTPSATTSTSGAANYSVRGSYVGVDGTASNGSNLIINGTKIADSSPFAESGDPNRDAASAFALAKAINDSAVDDVQALAETEIRFDNVFSNNALFISSANGNASYNLNINSVTVFTQNVGGTGGFSLDATGLASAINDNSNDTGVTATVEGGELVLKTRVAGENIVINESLNNTTGSVSASSVFGSMSIANAGNAEGTATYRGSLTLESTKNIEIDEGSSVVGFENTSLTDRSRNNVKDMDIRTVAGANDAIKTIDSALDAISGIRSNLGAVQGRFESVIANLGTSSENAEAARSRILDADFASETARLSKAQVLQQAGISVLAQANARPQQVLSLLQ</sequence>
<gene>
    <name evidence="7" type="ORF">DXI23_01680</name>
</gene>
<comment type="caution">
    <text evidence="7">The sequence shown here is derived from an EMBL/GenBank/DDBJ whole genome shotgun (WGS) entry which is preliminary data.</text>
</comment>
<dbReference type="SUPFAM" id="SSF64518">
    <property type="entry name" value="Phase 1 flagellin"/>
    <property type="match status" value="1"/>
</dbReference>
<evidence type="ECO:0000256" key="1">
    <source>
        <dbReference type="ARBA" id="ARBA00005709"/>
    </source>
</evidence>
<name>A0A3D8H9L2_9GAMM</name>
<dbReference type="GO" id="GO:0009288">
    <property type="term" value="C:bacterial-type flagellum"/>
    <property type="evidence" value="ECO:0007669"/>
    <property type="project" value="UniProtKB-SubCell"/>
</dbReference>
<keyword evidence="8" id="KW-1185">Reference proteome</keyword>
<evidence type="ECO:0000313" key="8">
    <source>
        <dbReference type="Proteomes" id="UP000256431"/>
    </source>
</evidence>
<evidence type="ECO:0000256" key="3">
    <source>
        <dbReference type="ARBA" id="ARBA00023143"/>
    </source>
</evidence>
<dbReference type="InterPro" id="IPR046358">
    <property type="entry name" value="Flagellin_C"/>
</dbReference>
<comment type="function">
    <text evidence="4">Flagellin is the subunit protein which polymerizes to form the filaments of bacterial flagella.</text>
</comment>
<keyword evidence="7" id="KW-0966">Cell projection</keyword>
<feature type="domain" description="Flagellin N-terminal" evidence="5">
    <location>
        <begin position="5"/>
        <end position="141"/>
    </location>
</feature>
<dbReference type="Gene3D" id="6.10.10.10">
    <property type="entry name" value="Flagellar export chaperone, C-terminal domain"/>
    <property type="match status" value="1"/>
</dbReference>
<evidence type="ECO:0000259" key="6">
    <source>
        <dbReference type="Pfam" id="PF00700"/>
    </source>
</evidence>
<accession>A0A3D8H9L2</accession>
<dbReference type="Gene3D" id="2.170.280.10">
    <property type="entry name" value="f41 fragment of flagellin, middle domain"/>
    <property type="match status" value="1"/>
</dbReference>
<feature type="domain" description="Flagellin C-terminal" evidence="6">
    <location>
        <begin position="432"/>
        <end position="517"/>
    </location>
</feature>
<keyword evidence="7" id="KW-0282">Flagellum</keyword>
<evidence type="ECO:0000256" key="2">
    <source>
        <dbReference type="ARBA" id="ARBA00022525"/>
    </source>
</evidence>
<dbReference type="InterPro" id="IPR001029">
    <property type="entry name" value="Flagellin_N"/>
</dbReference>
<evidence type="ECO:0000256" key="4">
    <source>
        <dbReference type="RuleBase" id="RU362073"/>
    </source>
</evidence>
<dbReference type="Pfam" id="PF00700">
    <property type="entry name" value="Flagellin_C"/>
    <property type="match status" value="1"/>
</dbReference>
<reference evidence="7 8" key="1">
    <citation type="submission" date="2018-08" db="EMBL/GenBank/DDBJ databases">
        <title>Genome sequence of Marinobacter flavimaris KCTC 12185.</title>
        <authorList>
            <person name="Chun J."/>
            <person name="Kim B.-Y."/>
            <person name="Choi S.-B."/>
            <person name="Kwak M.-J."/>
        </authorList>
    </citation>
    <scope>NUCLEOTIDE SEQUENCE [LARGE SCALE GENOMIC DNA]</scope>
    <source>
        <strain evidence="7 8">KCTC 12185</strain>
    </source>
</reference>
<dbReference type="PANTHER" id="PTHR42792:SF2">
    <property type="entry name" value="FLAGELLIN"/>
    <property type="match status" value="1"/>
</dbReference>
<dbReference type="PRINTS" id="PR00207">
    <property type="entry name" value="FLAGELLIN"/>
</dbReference>
<dbReference type="PANTHER" id="PTHR42792">
    <property type="entry name" value="FLAGELLIN"/>
    <property type="match status" value="1"/>
</dbReference>
<dbReference type="Pfam" id="PF00669">
    <property type="entry name" value="Flagellin_N"/>
    <property type="match status" value="1"/>
</dbReference>
<evidence type="ECO:0000313" key="7">
    <source>
        <dbReference type="EMBL" id="RDU42976.1"/>
    </source>
</evidence>
<proteinExistence type="inferred from homology"/>
<dbReference type="GO" id="GO:0005576">
    <property type="term" value="C:extracellular region"/>
    <property type="evidence" value="ECO:0007669"/>
    <property type="project" value="UniProtKB-SubCell"/>
</dbReference>
<keyword evidence="7" id="KW-0969">Cilium</keyword>
<dbReference type="Gene3D" id="6.10.280.190">
    <property type="match status" value="1"/>
</dbReference>
<protein>
    <recommendedName>
        <fullName evidence="4">Flagellin</fullName>
    </recommendedName>
</protein>
<organism evidence="7 8">
    <name type="scientific">Marinobacter flavimaris</name>
    <dbReference type="NCBI Taxonomy" id="262076"/>
    <lineage>
        <taxon>Bacteria</taxon>
        <taxon>Pseudomonadati</taxon>
        <taxon>Pseudomonadota</taxon>
        <taxon>Gammaproteobacteria</taxon>
        <taxon>Pseudomonadales</taxon>
        <taxon>Marinobacteraceae</taxon>
        <taxon>Marinobacter</taxon>
    </lineage>
</organism>
<evidence type="ECO:0000259" key="5">
    <source>
        <dbReference type="Pfam" id="PF00669"/>
    </source>
</evidence>
<dbReference type="InterPro" id="IPR001492">
    <property type="entry name" value="Flagellin"/>
</dbReference>
<keyword evidence="3 4" id="KW-0975">Bacterial flagellum</keyword>
<comment type="similarity">
    <text evidence="1 4">Belongs to the bacterial flagellin family.</text>
</comment>
<dbReference type="Gene3D" id="1.20.1330.10">
    <property type="entry name" value="f41 fragment of flagellin, N-terminal domain"/>
    <property type="match status" value="1"/>
</dbReference>
<dbReference type="InterPro" id="IPR042187">
    <property type="entry name" value="Flagellin_C_sub2"/>
</dbReference>
<dbReference type="Gene3D" id="2.30.220.10">
    <property type="entry name" value="f41 fragment of flagellin, C-terminal domain"/>
    <property type="match status" value="1"/>
</dbReference>
<dbReference type="EMBL" id="QRDH01000001">
    <property type="protein sequence ID" value="RDU42976.1"/>
    <property type="molecule type" value="Genomic_DNA"/>
</dbReference>
<dbReference type="GO" id="GO:0005198">
    <property type="term" value="F:structural molecule activity"/>
    <property type="evidence" value="ECO:0007669"/>
    <property type="project" value="UniProtKB-UniRule"/>
</dbReference>
<dbReference type="RefSeq" id="WP_104270133.1">
    <property type="nucleotide sequence ID" value="NZ_PSSW01000001.1"/>
</dbReference>
<dbReference type="AlphaFoldDB" id="A0A3D8H9L2"/>
<dbReference type="Proteomes" id="UP000256431">
    <property type="component" value="Unassembled WGS sequence"/>
</dbReference>
<comment type="subcellular location">
    <subcellularLocation>
        <location evidence="4">Secreted</location>
    </subcellularLocation>
    <subcellularLocation>
        <location evidence="4">Bacterial flagellum</location>
    </subcellularLocation>
</comment>